<dbReference type="SUPFAM" id="SSF52096">
    <property type="entry name" value="ClpP/crotonase"/>
    <property type="match status" value="2"/>
</dbReference>
<dbReference type="InterPro" id="IPR004634">
    <property type="entry name" value="Pept_S49_pIV"/>
</dbReference>
<keyword evidence="5" id="KW-0720">Serine protease</keyword>
<evidence type="ECO:0000256" key="1">
    <source>
        <dbReference type="ARBA" id="ARBA00004370"/>
    </source>
</evidence>
<proteinExistence type="inferred from homology"/>
<evidence type="ECO:0000313" key="10">
    <source>
        <dbReference type="EMBL" id="NLR92370.1"/>
    </source>
</evidence>
<dbReference type="RefSeq" id="WP_168883084.1">
    <property type="nucleotide sequence ID" value="NZ_JABAIL010000004.1"/>
</dbReference>
<dbReference type="Proteomes" id="UP000585050">
    <property type="component" value="Unassembled WGS sequence"/>
</dbReference>
<name>A0A7X8SLC3_9BACT</name>
<organism evidence="10 11">
    <name type="scientific">Flammeovirga agarivorans</name>
    <dbReference type="NCBI Taxonomy" id="2726742"/>
    <lineage>
        <taxon>Bacteria</taxon>
        <taxon>Pseudomonadati</taxon>
        <taxon>Bacteroidota</taxon>
        <taxon>Cytophagia</taxon>
        <taxon>Cytophagales</taxon>
        <taxon>Flammeovirgaceae</taxon>
        <taxon>Flammeovirga</taxon>
    </lineage>
</organism>
<feature type="transmembrane region" description="Helical" evidence="8">
    <location>
        <begin position="9"/>
        <end position="34"/>
    </location>
</feature>
<evidence type="ECO:0000259" key="9">
    <source>
        <dbReference type="Pfam" id="PF01343"/>
    </source>
</evidence>
<dbReference type="InterPro" id="IPR004635">
    <property type="entry name" value="Pept_S49_SppA"/>
</dbReference>
<feature type="active site" description="Nucleophile" evidence="7">
    <location>
        <position position="392"/>
    </location>
</feature>
<gene>
    <name evidence="10" type="primary">sppA</name>
    <name evidence="10" type="ORF">HGP29_14225</name>
</gene>
<comment type="similarity">
    <text evidence="2">Belongs to the peptidase S49 family.</text>
</comment>
<protein>
    <submittedName>
        <fullName evidence="10">Signal peptide peptidase SppA</fullName>
    </submittedName>
</protein>
<dbReference type="Gene3D" id="6.20.330.10">
    <property type="match status" value="1"/>
</dbReference>
<feature type="domain" description="Peptidase S49" evidence="9">
    <location>
        <begin position="127"/>
        <end position="278"/>
    </location>
</feature>
<evidence type="ECO:0000256" key="7">
    <source>
        <dbReference type="PIRSR" id="PIRSR001217-1"/>
    </source>
</evidence>
<evidence type="ECO:0000256" key="5">
    <source>
        <dbReference type="ARBA" id="ARBA00022825"/>
    </source>
</evidence>
<dbReference type="InterPro" id="IPR029045">
    <property type="entry name" value="ClpP/crotonase-like_dom_sf"/>
</dbReference>
<dbReference type="PANTHER" id="PTHR33209">
    <property type="entry name" value="PROTEASE 4"/>
    <property type="match status" value="1"/>
</dbReference>
<dbReference type="InterPro" id="IPR002142">
    <property type="entry name" value="Peptidase_S49"/>
</dbReference>
<keyword evidence="8" id="KW-1133">Transmembrane helix</keyword>
<dbReference type="AlphaFoldDB" id="A0A7X8SLC3"/>
<reference evidence="10 11" key="1">
    <citation type="submission" date="2020-04" db="EMBL/GenBank/DDBJ databases">
        <title>Flammeovirga sp. SR4, a novel species isolated from seawater.</title>
        <authorList>
            <person name="Wang X."/>
        </authorList>
    </citation>
    <scope>NUCLEOTIDE SEQUENCE [LARGE SCALE GENOMIC DNA]</scope>
    <source>
        <strain evidence="10 11">SR4</strain>
    </source>
</reference>
<dbReference type="GO" id="GO:0006465">
    <property type="term" value="P:signal peptide processing"/>
    <property type="evidence" value="ECO:0007669"/>
    <property type="project" value="InterPro"/>
</dbReference>
<dbReference type="InterPro" id="IPR047272">
    <property type="entry name" value="S49_SppA_C"/>
</dbReference>
<comment type="caution">
    <text evidence="10">The sequence shown here is derived from an EMBL/GenBank/DDBJ whole genome shotgun (WGS) entry which is preliminary data.</text>
</comment>
<comment type="subcellular location">
    <subcellularLocation>
        <location evidence="1">Membrane</location>
    </subcellularLocation>
</comment>
<keyword evidence="11" id="KW-1185">Reference proteome</keyword>
<keyword evidence="8" id="KW-0812">Transmembrane</keyword>
<dbReference type="CDD" id="cd07023">
    <property type="entry name" value="S49_Sppa_N_C"/>
    <property type="match status" value="1"/>
</dbReference>
<keyword evidence="6 8" id="KW-0472">Membrane</keyword>
<evidence type="ECO:0000313" key="11">
    <source>
        <dbReference type="Proteomes" id="UP000585050"/>
    </source>
</evidence>
<dbReference type="Pfam" id="PF01343">
    <property type="entry name" value="Peptidase_S49"/>
    <property type="match status" value="2"/>
</dbReference>
<dbReference type="PANTHER" id="PTHR33209:SF1">
    <property type="entry name" value="PEPTIDASE S49 DOMAIN-CONTAINING PROTEIN"/>
    <property type="match status" value="1"/>
</dbReference>
<dbReference type="InterPro" id="IPR047217">
    <property type="entry name" value="S49_SppA_67K_type_N"/>
</dbReference>
<dbReference type="GO" id="GO:0016020">
    <property type="term" value="C:membrane"/>
    <property type="evidence" value="ECO:0007669"/>
    <property type="project" value="UniProtKB-SubCell"/>
</dbReference>
<dbReference type="NCBIfam" id="TIGR00705">
    <property type="entry name" value="SppA_67K"/>
    <property type="match status" value="1"/>
</dbReference>
<evidence type="ECO:0000256" key="6">
    <source>
        <dbReference type="ARBA" id="ARBA00023136"/>
    </source>
</evidence>
<dbReference type="EMBL" id="JABAIL010000004">
    <property type="protein sequence ID" value="NLR92370.1"/>
    <property type="molecule type" value="Genomic_DNA"/>
</dbReference>
<feature type="domain" description="Peptidase S49" evidence="9">
    <location>
        <begin position="376"/>
        <end position="527"/>
    </location>
</feature>
<evidence type="ECO:0000256" key="3">
    <source>
        <dbReference type="ARBA" id="ARBA00022670"/>
    </source>
</evidence>
<dbReference type="PIRSF" id="PIRSF001217">
    <property type="entry name" value="Protease_4_SppA"/>
    <property type="match status" value="1"/>
</dbReference>
<evidence type="ECO:0000256" key="2">
    <source>
        <dbReference type="ARBA" id="ARBA00008683"/>
    </source>
</evidence>
<evidence type="ECO:0000256" key="4">
    <source>
        <dbReference type="ARBA" id="ARBA00022801"/>
    </source>
</evidence>
<accession>A0A7X8SLC3</accession>
<sequence>MKGFIKTTFAVIVGIFLSSFLLSMLGAFIVGAIVSSSNSSEPAQIDAQSILVLDITKPIREIGETDPFESLNSSFFPSNGARGLHDVLDIIDKATNDENIAGIYLKGGSFGGSLPMAVEIREALSKFKASDKFVYSYADGISETGYYVISEASRVYLNPIGNLELNGFSSEIMYFKDFFEKIGIKPEVFRVGKYKSAVEPFITDKMSDANREQISSYLNGLYDHYLVGVSASRGIDLETLRSISAEMKVRNAEDAVKFKLVDQLAYVDEVKEDIAKMLEIEETSDLSFINYSKYKDALDPRSRRKGEGKVVVLSAEGEIKYGKADGSENVITNKDLVPELNKLAEDDDVSAVVLRVNSPGGSALSSDLIWRAVQNLKKKKPVVASMSTYAASGGYYISMGCDKIVAYPNTITGSIGIFGLAFNPSDLMTKKLGLKTYTVSTGKFSNYQSLLDDFSKEDRAIIQQNVNEGYEVFTSKAAEGRNMSLDALLKVAQGRVWTGSQAYEVKLVDELGGYQKAIEVAAELAGLEEDNYKIKYLPGEKDMLQELLSSLETGSEAKIKEMVLGEYSSYVDGTMSWLESLKGVQARQPYYEVIEGFEMP</sequence>
<keyword evidence="3" id="KW-0645">Protease</keyword>
<keyword evidence="4" id="KW-0378">Hydrolase</keyword>
<dbReference type="NCBIfam" id="TIGR00706">
    <property type="entry name" value="SppA_dom"/>
    <property type="match status" value="1"/>
</dbReference>
<dbReference type="Gene3D" id="3.90.226.10">
    <property type="entry name" value="2-enoyl-CoA Hydratase, Chain A, domain 1"/>
    <property type="match status" value="3"/>
</dbReference>
<dbReference type="CDD" id="cd07018">
    <property type="entry name" value="S49_SppA_67K_type"/>
    <property type="match status" value="1"/>
</dbReference>
<feature type="active site" description="Proton donor/acceptor" evidence="7">
    <location>
        <position position="195"/>
    </location>
</feature>
<evidence type="ECO:0000256" key="8">
    <source>
        <dbReference type="SAM" id="Phobius"/>
    </source>
</evidence>
<dbReference type="GO" id="GO:0008236">
    <property type="term" value="F:serine-type peptidase activity"/>
    <property type="evidence" value="ECO:0007669"/>
    <property type="project" value="UniProtKB-KW"/>
</dbReference>